<keyword evidence="2" id="KW-1185">Reference proteome</keyword>
<protein>
    <recommendedName>
        <fullName evidence="3">Apea-like HEPN domain-containing protein</fullName>
    </recommendedName>
</protein>
<evidence type="ECO:0000313" key="1">
    <source>
        <dbReference type="EMBL" id="GAA3513374.1"/>
    </source>
</evidence>
<gene>
    <name evidence="1" type="ORF">GCM10022262_41520</name>
</gene>
<dbReference type="EMBL" id="BAABBA010000044">
    <property type="protein sequence ID" value="GAA3513374.1"/>
    <property type="molecule type" value="Genomic_DNA"/>
</dbReference>
<comment type="caution">
    <text evidence="1">The sequence shown here is derived from an EMBL/GenBank/DDBJ whole genome shotgun (WGS) entry which is preliminary data.</text>
</comment>
<dbReference type="Proteomes" id="UP001499841">
    <property type="component" value="Unassembled WGS sequence"/>
</dbReference>
<accession>A0ABP6UMR8</accession>
<evidence type="ECO:0008006" key="3">
    <source>
        <dbReference type="Google" id="ProtNLM"/>
    </source>
</evidence>
<evidence type="ECO:0000313" key="2">
    <source>
        <dbReference type="Proteomes" id="UP001499841"/>
    </source>
</evidence>
<proteinExistence type="predicted"/>
<reference evidence="2" key="1">
    <citation type="journal article" date="2019" name="Int. J. Syst. Evol. Microbiol.">
        <title>The Global Catalogue of Microorganisms (GCM) 10K type strain sequencing project: providing services to taxonomists for standard genome sequencing and annotation.</title>
        <authorList>
            <consortium name="The Broad Institute Genomics Platform"/>
            <consortium name="The Broad Institute Genome Sequencing Center for Infectious Disease"/>
            <person name="Wu L."/>
            <person name="Ma J."/>
        </authorList>
    </citation>
    <scope>NUCLEOTIDE SEQUENCE [LARGE SCALE GENOMIC DNA]</scope>
    <source>
        <strain evidence="2">JCM 17459</strain>
    </source>
</reference>
<sequence length="625" mass="67428">MRFRPGNDGSWRASLAAALPGGFGKPPSFTLYSVSAEVCDWADRAPFSAWARRDNARSMRADVEAGLSVCGEAFQGQFQPFADALTGALNQVAVGPRVDRDADVARLRVVSHQAKARLQSPPLRVAAWQDLAEAARTDRPDITVIEPRIALLNAMLVGAGVDPGERFRRLADVLSPSAATLARDPDAVPPDWTDAQRLEAADPLLREPAAAGHCVAWLTFAAARLPEFVLEIGPATLFDADWCISNALAPPWQEFRYRDELTRVIAHDHGRGTLDPNAGPRHEVLARVDLGHRPPFGWEEEAVAQVRSLVGLVAIRTGAPSWRRAGFSCLVVDGEVSTYSIGTGDEPLFTEPDHYGMNGFADALADYRAELAGLLSTGRLPADVAEALRLIGEAGQIDSRENALNGTATIAEQTVIVLQVAAVERLAAYSGMDSDAFMSELAADWALARYHQNLAWAVERCLSGVGGGGDAIFHRVVSFPSGRRSLSFVAAFEIRDQLIAACPGLFDRARAETLLASIGDADAASRLLASFKAETSVLMGRLSRCRNGLMHGNPVALESVQSVRDFSRFVVRAGLDHSIRSIAESRPVADLLVASNRRRRVTLDGLRSGTSFREIWSTPDDGKLV</sequence>
<name>A0ABP6UMR8_9MICO</name>
<organism evidence="1 2">
    <name type="scientific">Georgenia daeguensis</name>
    <dbReference type="NCBI Taxonomy" id="908355"/>
    <lineage>
        <taxon>Bacteria</taxon>
        <taxon>Bacillati</taxon>
        <taxon>Actinomycetota</taxon>
        <taxon>Actinomycetes</taxon>
        <taxon>Micrococcales</taxon>
        <taxon>Bogoriellaceae</taxon>
        <taxon>Georgenia</taxon>
    </lineage>
</organism>